<evidence type="ECO:0000256" key="1">
    <source>
        <dbReference type="SAM" id="SignalP"/>
    </source>
</evidence>
<comment type="caution">
    <text evidence="2">The sequence shown here is derived from an EMBL/GenBank/DDBJ whole genome shotgun (WGS) entry which is preliminary data.</text>
</comment>
<gene>
    <name evidence="2" type="ORF">NWE73_14105</name>
</gene>
<reference evidence="2" key="1">
    <citation type="submission" date="2022-08" db="EMBL/GenBank/DDBJ databases">
        <title>Novel Bdellovibrio Species Isolated from Svalbard: Designation Bdellovibrio svalbardensis.</title>
        <authorList>
            <person name="Mitchell R.J."/>
            <person name="Choi S.Y."/>
        </authorList>
    </citation>
    <scope>NUCLEOTIDE SEQUENCE</scope>
    <source>
        <strain evidence="2">PAP01</strain>
    </source>
</reference>
<dbReference type="Pfam" id="PF13174">
    <property type="entry name" value="TPR_6"/>
    <property type="match status" value="1"/>
</dbReference>
<dbReference type="Gene3D" id="1.25.40.10">
    <property type="entry name" value="Tetratricopeptide repeat domain"/>
    <property type="match status" value="1"/>
</dbReference>
<evidence type="ECO:0000313" key="2">
    <source>
        <dbReference type="EMBL" id="MDG0817510.1"/>
    </source>
</evidence>
<dbReference type="EMBL" id="JANRMI010000004">
    <property type="protein sequence ID" value="MDG0817510.1"/>
    <property type="molecule type" value="Genomic_DNA"/>
</dbReference>
<dbReference type="SUPFAM" id="SSF48452">
    <property type="entry name" value="TPR-like"/>
    <property type="match status" value="1"/>
</dbReference>
<protein>
    <submittedName>
        <fullName evidence="2">Tetratricopeptide repeat protein</fullName>
    </submittedName>
</protein>
<name>A0ABT6DKW0_9BACT</name>
<dbReference type="Proteomes" id="UP001152321">
    <property type="component" value="Unassembled WGS sequence"/>
</dbReference>
<accession>A0ABT6DKW0</accession>
<dbReference type="RefSeq" id="WP_277578982.1">
    <property type="nucleotide sequence ID" value="NZ_JANRMI010000004.1"/>
</dbReference>
<feature type="chain" id="PRO_5047177194" evidence="1">
    <location>
        <begin position="26"/>
        <end position="987"/>
    </location>
</feature>
<dbReference type="InterPro" id="IPR011990">
    <property type="entry name" value="TPR-like_helical_dom_sf"/>
</dbReference>
<evidence type="ECO:0000313" key="3">
    <source>
        <dbReference type="Proteomes" id="UP001152321"/>
    </source>
</evidence>
<keyword evidence="3" id="KW-1185">Reference proteome</keyword>
<dbReference type="SMART" id="SM00028">
    <property type="entry name" value="TPR"/>
    <property type="match status" value="3"/>
</dbReference>
<dbReference type="InterPro" id="IPR019734">
    <property type="entry name" value="TPR_rpt"/>
</dbReference>
<sequence>MKTPKHILFLNVVLAGVLLSNSVHAEKMNNDTQDLVIKKMDRVLDLMDRKDPSWIPTQQRLADVLAERARTRFMQEVEANCDNCKGSKDDRQRAIKIYETLLSEVKINEHGPILFQLAHLYEMAGQQDQAISLFERIIKEAKAKSIDAGIVSRSHASLGDLLFQKGRFKDAKDHYVIALKDKNLENKALAIYNMAWCDFNTDKLSSAISTLEGLLKEPTKITKDTETGSNYDPVFHTDIVRDLGTFYARKDITTKEISTYEGFTPKEKRKELILNFAQEADRVGQKQAAHQILTRYMEQPDLTKQERLEAFVRLAQVNYDRGETNQSTQDFAKAAAAFKNTDCDDSSKCEELKKTMKRYVTELHRSKKVKPDLDLLNAYAIYAETFPSDKEMIQRGAQVATDMGKYPIAIQFHRMISDGRSYSTKEKNEALLNEVAVAEKSQDPKLQKDSYAFFLKKSSKDEKYFEVRYQQAYLLYQQKQLKDAAKLFDELARDKDGKAELRKKSADLALDSLAQLKDDENLQEYAADYAEIFPAHQAEFASVARKALMNQVATVANNPKSTKSELKSVMKTVLKTKLDGAKSDERILIFTNLSIIAKKLGEDEVYAKSLYALINTPDTPEAKKQQYLEQLVGYYERKLDFKNAYNVALKMENSKVAPKEMAFRLGTLADLADLNPEKHYKQALDLGITGERALIIRSRLVLLSGNPAKELKLQSGELRNRPALLNETTLLVYAKTGSKAGIQSVLEMKEMRRQSAVQFINKQEFYGKLTGFQEQIAKAKMDDSSDKLMQKSIQQRMKLLGKADETLSEAVRSKDITAQLVALNIVATENTRFVKDLSGTAMPKGLTAGQQRQYVDALKAKSKPFLVKSKTASAKMQDLWNSSQALAQLAREYRIARPEIQKLLSREMEMIEQLPGRGKMKTALSEALNSSAPSSGDLVSARKSVAEHPESIKDIENLKMVETKIGHPLMPSYLEARLNSIQKGKSL</sequence>
<feature type="signal peptide" evidence="1">
    <location>
        <begin position="1"/>
        <end position="25"/>
    </location>
</feature>
<keyword evidence="1" id="KW-0732">Signal</keyword>
<proteinExistence type="predicted"/>
<organism evidence="2 3">
    <name type="scientific">Bdellovibrio svalbardensis</name>
    <dbReference type="NCBI Taxonomy" id="2972972"/>
    <lineage>
        <taxon>Bacteria</taxon>
        <taxon>Pseudomonadati</taxon>
        <taxon>Bdellovibrionota</taxon>
        <taxon>Bdellovibrionia</taxon>
        <taxon>Bdellovibrionales</taxon>
        <taxon>Pseudobdellovibrionaceae</taxon>
        <taxon>Bdellovibrio</taxon>
    </lineage>
</organism>